<dbReference type="Proteomes" id="UP000186781">
    <property type="component" value="Unassembled WGS sequence"/>
</dbReference>
<evidence type="ECO:0000256" key="6">
    <source>
        <dbReference type="SAM" id="Coils"/>
    </source>
</evidence>
<dbReference type="PANTHER" id="PTHR24421">
    <property type="entry name" value="NITRATE/NITRITE SENSOR PROTEIN NARX-RELATED"/>
    <property type="match status" value="1"/>
</dbReference>
<accession>A0ABX3F2W4</accession>
<dbReference type="Gene3D" id="3.30.565.10">
    <property type="entry name" value="Histidine kinase-like ATPase, C-terminal domain"/>
    <property type="match status" value="1"/>
</dbReference>
<evidence type="ECO:0000313" key="8">
    <source>
        <dbReference type="EMBL" id="OLO84446.1"/>
    </source>
</evidence>
<organism evidence="8 9">
    <name type="scientific">Actinomyces naeslundii</name>
    <dbReference type="NCBI Taxonomy" id="1655"/>
    <lineage>
        <taxon>Bacteria</taxon>
        <taxon>Bacillati</taxon>
        <taxon>Actinomycetota</taxon>
        <taxon>Actinomycetes</taxon>
        <taxon>Actinomycetales</taxon>
        <taxon>Actinomycetaceae</taxon>
        <taxon>Actinomyces</taxon>
    </lineage>
</organism>
<keyword evidence="9" id="KW-1185">Reference proteome</keyword>
<protein>
    <recommendedName>
        <fullName evidence="2">histidine kinase</fullName>
        <ecNumber evidence="2">2.7.13.3</ecNumber>
    </recommendedName>
</protein>
<feature type="transmembrane region" description="Helical" evidence="7">
    <location>
        <begin position="54"/>
        <end position="71"/>
    </location>
</feature>
<dbReference type="EC" id="2.7.13.3" evidence="2"/>
<keyword evidence="6" id="KW-0175">Coiled coil</keyword>
<feature type="coiled-coil region" evidence="6">
    <location>
        <begin position="158"/>
        <end position="189"/>
    </location>
</feature>
<feature type="transmembrane region" description="Helical" evidence="7">
    <location>
        <begin position="78"/>
        <end position="107"/>
    </location>
</feature>
<comment type="catalytic activity">
    <reaction evidence="1">
        <text>ATP + protein L-histidine = ADP + protein N-phospho-L-histidine.</text>
        <dbReference type="EC" id="2.7.13.3"/>
    </reaction>
</comment>
<evidence type="ECO:0000313" key="9">
    <source>
        <dbReference type="Proteomes" id="UP000186781"/>
    </source>
</evidence>
<evidence type="ECO:0000256" key="1">
    <source>
        <dbReference type="ARBA" id="ARBA00000085"/>
    </source>
</evidence>
<keyword evidence="7" id="KW-0812">Transmembrane</keyword>
<feature type="transmembrane region" description="Helical" evidence="7">
    <location>
        <begin position="21"/>
        <end position="42"/>
    </location>
</feature>
<evidence type="ECO:0000256" key="5">
    <source>
        <dbReference type="ARBA" id="ARBA00023012"/>
    </source>
</evidence>
<dbReference type="InterPro" id="IPR050482">
    <property type="entry name" value="Sensor_HK_TwoCompSys"/>
</dbReference>
<keyword evidence="5" id="KW-0902">Two-component regulatory system</keyword>
<feature type="transmembrane region" description="Helical" evidence="7">
    <location>
        <begin position="140"/>
        <end position="158"/>
    </location>
</feature>
<comment type="caution">
    <text evidence="8">The sequence shown here is derived from an EMBL/GenBank/DDBJ whole genome shotgun (WGS) entry which is preliminary data.</text>
</comment>
<keyword evidence="7" id="KW-1133">Transmembrane helix</keyword>
<evidence type="ECO:0000256" key="4">
    <source>
        <dbReference type="ARBA" id="ARBA00022777"/>
    </source>
</evidence>
<gene>
    <name evidence="8" type="ORF">BKH13_04145</name>
</gene>
<reference evidence="8 9" key="1">
    <citation type="submission" date="2016-12" db="EMBL/GenBank/DDBJ databases">
        <title>Genomic comparison of strains in the 'Actinomyces naeslundii' group.</title>
        <authorList>
            <person name="Mughal S.R."/>
            <person name="Do T."/>
            <person name="Gilbert S.C."/>
            <person name="Witherden E.A."/>
            <person name="Didelot X."/>
            <person name="Beighton D."/>
        </authorList>
    </citation>
    <scope>NUCLEOTIDE SEQUENCE [LARGE SCALE GENOMIC DNA]</scope>
    <source>
        <strain evidence="8 9">WE6B-3</strain>
    </source>
</reference>
<keyword evidence="4" id="KW-0418">Kinase</keyword>
<sequence>MHNGSFLSTLWVRYHRFLPHLRRTILLLAIALVIPFDVITYFSYNIGTINTVSFVSWETLQGISYILYIYIKDRRIGVVAFSVILIANFSLPGVQTLWAWFLVYAIIIDLVAASKVKLSIVQMCAYVLAQYLSGIPFAPAAFWAIVWGMVCISIGILIRNTRERLEEMQREAERSKEVAAELIQQLRRDIADSLHDDLAADLTRMLIISRSISLPNGDDRDRLLDLQDRTQQALTHLRLLIHNLAISQGLPKEEPTLREIVDSSISTLSQREIILDADLDGIENIPALHRSEPGRLLVAFIRENILNALKYNAPHDLVSLFVEQEQDMLYISCSSPWREQKIPEEMHGGYGLLALQNRFENAGGTLSSNRIGASWTVLASLPWSEIATPTTNARSLMSPPDGAIYA</sequence>
<name>A0ABX3F2W4_ACTNA</name>
<evidence type="ECO:0000256" key="7">
    <source>
        <dbReference type="SAM" id="Phobius"/>
    </source>
</evidence>
<proteinExistence type="predicted"/>
<evidence type="ECO:0000256" key="3">
    <source>
        <dbReference type="ARBA" id="ARBA00022679"/>
    </source>
</evidence>
<dbReference type="InterPro" id="IPR036890">
    <property type="entry name" value="HATPase_C_sf"/>
</dbReference>
<keyword evidence="3" id="KW-0808">Transferase</keyword>
<dbReference type="PANTHER" id="PTHR24421:SF10">
    <property type="entry name" value="NITRATE_NITRITE SENSOR PROTEIN NARQ"/>
    <property type="match status" value="1"/>
</dbReference>
<dbReference type="EMBL" id="MSKX01000014">
    <property type="protein sequence ID" value="OLO84446.1"/>
    <property type="molecule type" value="Genomic_DNA"/>
</dbReference>
<keyword evidence="7" id="KW-0472">Membrane</keyword>
<evidence type="ECO:0000256" key="2">
    <source>
        <dbReference type="ARBA" id="ARBA00012438"/>
    </source>
</evidence>